<dbReference type="Proteomes" id="UP000238362">
    <property type="component" value="Unassembled WGS sequence"/>
</dbReference>
<keyword evidence="10" id="KW-0479">Metal-binding</keyword>
<evidence type="ECO:0000256" key="7">
    <source>
        <dbReference type="ARBA" id="ARBA00035120"/>
    </source>
</evidence>
<dbReference type="PANTHER" id="PTHR28259:SF1">
    <property type="entry name" value="FLUORIDE EXPORT PROTEIN 1-RELATED"/>
    <property type="match status" value="1"/>
</dbReference>
<keyword evidence="6 10" id="KW-0407">Ion channel</keyword>
<dbReference type="Pfam" id="PF02537">
    <property type="entry name" value="CRCB"/>
    <property type="match status" value="1"/>
</dbReference>
<evidence type="ECO:0000313" key="12">
    <source>
        <dbReference type="Proteomes" id="UP000238362"/>
    </source>
</evidence>
<feature type="transmembrane region" description="Helical" evidence="10">
    <location>
        <begin position="101"/>
        <end position="123"/>
    </location>
</feature>
<comment type="caution">
    <text evidence="11">The sequence shown here is derived from an EMBL/GenBank/DDBJ whole genome shotgun (WGS) entry which is preliminary data.</text>
</comment>
<evidence type="ECO:0000256" key="3">
    <source>
        <dbReference type="ARBA" id="ARBA00022692"/>
    </source>
</evidence>
<dbReference type="AlphaFoldDB" id="A0A2T0M3M0"/>
<keyword evidence="5 10" id="KW-0472">Membrane</keyword>
<evidence type="ECO:0000256" key="8">
    <source>
        <dbReference type="ARBA" id="ARBA00035585"/>
    </source>
</evidence>
<dbReference type="GO" id="GO:0005886">
    <property type="term" value="C:plasma membrane"/>
    <property type="evidence" value="ECO:0007669"/>
    <property type="project" value="UniProtKB-SubCell"/>
</dbReference>
<dbReference type="OrthoDB" id="4408652at2"/>
<evidence type="ECO:0000256" key="10">
    <source>
        <dbReference type="HAMAP-Rule" id="MF_00454"/>
    </source>
</evidence>
<evidence type="ECO:0000256" key="6">
    <source>
        <dbReference type="ARBA" id="ARBA00023303"/>
    </source>
</evidence>
<feature type="transmembrane region" description="Helical" evidence="10">
    <location>
        <begin position="71"/>
        <end position="89"/>
    </location>
</feature>
<feature type="binding site" evidence="10">
    <location>
        <position position="79"/>
    </location>
    <ligand>
        <name>Na(+)</name>
        <dbReference type="ChEBI" id="CHEBI:29101"/>
        <note>structural</note>
    </ligand>
</feature>
<feature type="transmembrane region" description="Helical" evidence="10">
    <location>
        <begin position="38"/>
        <end position="59"/>
    </location>
</feature>
<organism evidence="11 12">
    <name type="scientific">Prauserella shujinwangii</name>
    <dbReference type="NCBI Taxonomy" id="1453103"/>
    <lineage>
        <taxon>Bacteria</taxon>
        <taxon>Bacillati</taxon>
        <taxon>Actinomycetota</taxon>
        <taxon>Actinomycetes</taxon>
        <taxon>Pseudonocardiales</taxon>
        <taxon>Pseudonocardiaceae</taxon>
        <taxon>Prauserella</taxon>
    </lineage>
</organism>
<comment type="catalytic activity">
    <reaction evidence="8">
        <text>fluoride(in) = fluoride(out)</text>
        <dbReference type="Rhea" id="RHEA:76159"/>
        <dbReference type="ChEBI" id="CHEBI:17051"/>
    </reaction>
    <physiologicalReaction direction="left-to-right" evidence="8">
        <dbReference type="Rhea" id="RHEA:76160"/>
    </physiologicalReaction>
</comment>
<dbReference type="GO" id="GO:0140114">
    <property type="term" value="P:cellular detoxification of fluoride"/>
    <property type="evidence" value="ECO:0007669"/>
    <property type="project" value="UniProtKB-UniRule"/>
</dbReference>
<keyword evidence="10" id="KW-0813">Transport</keyword>
<evidence type="ECO:0000256" key="5">
    <source>
        <dbReference type="ARBA" id="ARBA00023136"/>
    </source>
</evidence>
<reference evidence="11 12" key="1">
    <citation type="submission" date="2018-03" db="EMBL/GenBank/DDBJ databases">
        <title>Genomic Encyclopedia of Type Strains, Phase III (KMG-III): the genomes of soil and plant-associated and newly described type strains.</title>
        <authorList>
            <person name="Whitman W."/>
        </authorList>
    </citation>
    <scope>NUCLEOTIDE SEQUENCE [LARGE SCALE GENOMIC DNA]</scope>
    <source>
        <strain evidence="11 12">CGMCC 4.7125</strain>
    </source>
</reference>
<proteinExistence type="inferred from homology"/>
<gene>
    <name evidence="10" type="primary">fluC</name>
    <name evidence="10" type="synonym">crcB</name>
    <name evidence="11" type="ORF">B0I33_101504</name>
</gene>
<dbReference type="InterPro" id="IPR003691">
    <property type="entry name" value="FluC"/>
</dbReference>
<dbReference type="EMBL" id="PVNH01000001">
    <property type="protein sequence ID" value="PRX51351.1"/>
    <property type="molecule type" value="Genomic_DNA"/>
</dbReference>
<comment type="function">
    <text evidence="9 10">Fluoride-specific ion channel. Important for reducing fluoride concentration in the cell, thus reducing its toxicity.</text>
</comment>
<evidence type="ECO:0000256" key="9">
    <source>
        <dbReference type="ARBA" id="ARBA00049940"/>
    </source>
</evidence>
<evidence type="ECO:0000256" key="4">
    <source>
        <dbReference type="ARBA" id="ARBA00022989"/>
    </source>
</evidence>
<keyword evidence="3 10" id="KW-0812">Transmembrane</keyword>
<comment type="similarity">
    <text evidence="7 10">Belongs to the fluoride channel Fluc/FEX (TC 1.A.43) family.</text>
</comment>
<feature type="binding site" evidence="10">
    <location>
        <position position="82"/>
    </location>
    <ligand>
        <name>Na(+)</name>
        <dbReference type="ChEBI" id="CHEBI:29101"/>
        <note>structural</note>
    </ligand>
</feature>
<name>A0A2T0M3M0_9PSEU</name>
<dbReference type="RefSeq" id="WP_106176824.1">
    <property type="nucleotide sequence ID" value="NZ_PVNH01000001.1"/>
</dbReference>
<protein>
    <recommendedName>
        <fullName evidence="10">Fluoride-specific ion channel FluC</fullName>
    </recommendedName>
</protein>
<dbReference type="HAMAP" id="MF_00454">
    <property type="entry name" value="FluC"/>
    <property type="match status" value="1"/>
</dbReference>
<sequence>MARARWEVLAVVAAGGALGSLARYGISVALPHPGGGFAVSTLLANVAGCLLIGALMVGITQTARPHRLLRPFLGIGVLGGFTTFSTYVLDTVGSVLAGRPAVAAAYAVGSVLASLAAVVLGMAGARALLRRDPGGT</sequence>
<evidence type="ECO:0000256" key="1">
    <source>
        <dbReference type="ARBA" id="ARBA00004651"/>
    </source>
</evidence>
<evidence type="ECO:0000256" key="2">
    <source>
        <dbReference type="ARBA" id="ARBA00022475"/>
    </source>
</evidence>
<comment type="subcellular location">
    <subcellularLocation>
        <location evidence="1 10">Cell membrane</location>
        <topology evidence="1 10">Multi-pass membrane protein</topology>
    </subcellularLocation>
</comment>
<evidence type="ECO:0000313" key="11">
    <source>
        <dbReference type="EMBL" id="PRX51351.1"/>
    </source>
</evidence>
<accession>A0A2T0M3M0</accession>
<keyword evidence="12" id="KW-1185">Reference proteome</keyword>
<keyword evidence="10" id="KW-0406">Ion transport</keyword>
<keyword evidence="4 10" id="KW-1133">Transmembrane helix</keyword>
<comment type="activity regulation">
    <text evidence="10">Na(+) is not transported, but it plays an essential structural role and its presence is essential for fluoride channel function.</text>
</comment>
<dbReference type="GO" id="GO:0046872">
    <property type="term" value="F:metal ion binding"/>
    <property type="evidence" value="ECO:0007669"/>
    <property type="project" value="UniProtKB-KW"/>
</dbReference>
<keyword evidence="10" id="KW-0915">Sodium</keyword>
<dbReference type="GO" id="GO:0062054">
    <property type="term" value="F:fluoride channel activity"/>
    <property type="evidence" value="ECO:0007669"/>
    <property type="project" value="UniProtKB-UniRule"/>
</dbReference>
<keyword evidence="2 10" id="KW-1003">Cell membrane</keyword>
<dbReference type="PANTHER" id="PTHR28259">
    <property type="entry name" value="FLUORIDE EXPORT PROTEIN 1-RELATED"/>
    <property type="match status" value="1"/>
</dbReference>